<keyword evidence="2" id="KW-0540">Nuclease</keyword>
<evidence type="ECO:0000259" key="1">
    <source>
        <dbReference type="Pfam" id="PF13392"/>
    </source>
</evidence>
<dbReference type="RefSeq" id="WP_382361664.1">
    <property type="nucleotide sequence ID" value="NZ_JBHTGR010000057.1"/>
</dbReference>
<dbReference type="InterPro" id="IPR003615">
    <property type="entry name" value="HNH_nuc"/>
</dbReference>
<reference evidence="3" key="1">
    <citation type="journal article" date="2019" name="Int. J. Syst. Evol. Microbiol.">
        <title>The Global Catalogue of Microorganisms (GCM) 10K type strain sequencing project: providing services to taxonomists for standard genome sequencing and annotation.</title>
        <authorList>
            <consortium name="The Broad Institute Genomics Platform"/>
            <consortium name="The Broad Institute Genome Sequencing Center for Infectious Disease"/>
            <person name="Wu L."/>
            <person name="Ma J."/>
        </authorList>
    </citation>
    <scope>NUCLEOTIDE SEQUENCE [LARGE SCALE GENOMIC DNA]</scope>
    <source>
        <strain evidence="3">JCM 30234</strain>
    </source>
</reference>
<organism evidence="2 3">
    <name type="scientific">Lentibacillus kimchii</name>
    <dbReference type="NCBI Taxonomy" id="1542911"/>
    <lineage>
        <taxon>Bacteria</taxon>
        <taxon>Bacillati</taxon>
        <taxon>Bacillota</taxon>
        <taxon>Bacilli</taxon>
        <taxon>Bacillales</taxon>
        <taxon>Bacillaceae</taxon>
        <taxon>Lentibacillus</taxon>
    </lineage>
</organism>
<keyword evidence="2" id="KW-0255">Endonuclease</keyword>
<feature type="domain" description="HNH nuclease" evidence="1">
    <location>
        <begin position="115"/>
        <end position="143"/>
    </location>
</feature>
<name>A0ABW2UYJ5_9BACI</name>
<dbReference type="InterPro" id="IPR016177">
    <property type="entry name" value="DNA-bd_dom_sf"/>
</dbReference>
<keyword evidence="3" id="KW-1185">Reference proteome</keyword>
<dbReference type="Proteomes" id="UP001596620">
    <property type="component" value="Unassembled WGS sequence"/>
</dbReference>
<evidence type="ECO:0000313" key="2">
    <source>
        <dbReference type="EMBL" id="MFC7748320.1"/>
    </source>
</evidence>
<evidence type="ECO:0000313" key="3">
    <source>
        <dbReference type="Proteomes" id="UP001596620"/>
    </source>
</evidence>
<dbReference type="SUPFAM" id="SSF54060">
    <property type="entry name" value="His-Me finger endonucleases"/>
    <property type="match status" value="1"/>
</dbReference>
<gene>
    <name evidence="2" type="ORF">ACFQU8_14100</name>
</gene>
<dbReference type="InterPro" id="IPR044925">
    <property type="entry name" value="His-Me_finger_sf"/>
</dbReference>
<accession>A0ABW2UYJ5</accession>
<dbReference type="Gene3D" id="3.90.75.20">
    <property type="match status" value="1"/>
</dbReference>
<proteinExistence type="predicted"/>
<keyword evidence="2" id="KW-0378">Hydrolase</keyword>
<dbReference type="EMBL" id="JBHTGR010000057">
    <property type="protein sequence ID" value="MFC7748320.1"/>
    <property type="molecule type" value="Genomic_DNA"/>
</dbReference>
<dbReference type="SUPFAM" id="SSF54171">
    <property type="entry name" value="DNA-binding domain"/>
    <property type="match status" value="1"/>
</dbReference>
<sequence>MVESNKECIVEWCNNSRHNSGNGYYNKRCRRHYDQYRKYGYNFRTDNDPNEIVEHEEYSELIIRQGIEIVETVKVDKEDVPMISRYKWLLHDKGYILTKINQTTKYLHRMIMNPPGYMEVDHINLDKTDNRKSNMRVCTHIQNTWNRQGNGVAKITDRPLSKPYVARITIDGKHIHLGYYKTFEEARQHRVEAEHKYHGEYRYIYSEI</sequence>
<comment type="caution">
    <text evidence="2">The sequence shown here is derived from an EMBL/GenBank/DDBJ whole genome shotgun (WGS) entry which is preliminary data.</text>
</comment>
<protein>
    <submittedName>
        <fullName evidence="2">HNH endonuclease</fullName>
    </submittedName>
</protein>
<dbReference type="Pfam" id="PF13392">
    <property type="entry name" value="HNH_3"/>
    <property type="match status" value="1"/>
</dbReference>
<dbReference type="GO" id="GO:0004519">
    <property type="term" value="F:endonuclease activity"/>
    <property type="evidence" value="ECO:0007669"/>
    <property type="project" value="UniProtKB-KW"/>
</dbReference>